<dbReference type="SMART" id="SM00345">
    <property type="entry name" value="HTH_GNTR"/>
    <property type="match status" value="1"/>
</dbReference>
<evidence type="ECO:0000256" key="1">
    <source>
        <dbReference type="ARBA" id="ARBA00023015"/>
    </source>
</evidence>
<dbReference type="InterPro" id="IPR036388">
    <property type="entry name" value="WH-like_DNA-bd_sf"/>
</dbReference>
<dbReference type="EMBL" id="VTES01000003">
    <property type="protein sequence ID" value="TYS63830.1"/>
    <property type="molecule type" value="Genomic_DNA"/>
</dbReference>
<dbReference type="Proteomes" id="UP000323732">
    <property type="component" value="Unassembled WGS sequence"/>
</dbReference>
<dbReference type="PROSITE" id="PS50949">
    <property type="entry name" value="HTH_GNTR"/>
    <property type="match status" value="1"/>
</dbReference>
<dbReference type="SUPFAM" id="SSF46785">
    <property type="entry name" value="Winged helix' DNA-binding domain"/>
    <property type="match status" value="1"/>
</dbReference>
<evidence type="ECO:0000256" key="3">
    <source>
        <dbReference type="ARBA" id="ARBA00023163"/>
    </source>
</evidence>
<dbReference type="GO" id="GO:0003677">
    <property type="term" value="F:DNA binding"/>
    <property type="evidence" value="ECO:0007669"/>
    <property type="project" value="UniProtKB-KW"/>
</dbReference>
<dbReference type="SUPFAM" id="SSF48008">
    <property type="entry name" value="GntR ligand-binding domain-like"/>
    <property type="match status" value="1"/>
</dbReference>
<dbReference type="GO" id="GO:0003700">
    <property type="term" value="F:DNA-binding transcription factor activity"/>
    <property type="evidence" value="ECO:0007669"/>
    <property type="project" value="InterPro"/>
</dbReference>
<dbReference type="Pfam" id="PF00392">
    <property type="entry name" value="GntR"/>
    <property type="match status" value="1"/>
</dbReference>
<feature type="domain" description="HTH gntR-type" evidence="4">
    <location>
        <begin position="8"/>
        <end position="76"/>
    </location>
</feature>
<dbReference type="InterPro" id="IPR011711">
    <property type="entry name" value="GntR_C"/>
</dbReference>
<dbReference type="InterPro" id="IPR008920">
    <property type="entry name" value="TF_FadR/GntR_C"/>
</dbReference>
<evidence type="ECO:0000259" key="4">
    <source>
        <dbReference type="PROSITE" id="PS50949"/>
    </source>
</evidence>
<dbReference type="InterPro" id="IPR000524">
    <property type="entry name" value="Tscrpt_reg_HTH_GntR"/>
</dbReference>
<dbReference type="PANTHER" id="PTHR43537">
    <property type="entry name" value="TRANSCRIPTIONAL REGULATOR, GNTR FAMILY"/>
    <property type="match status" value="1"/>
</dbReference>
<dbReference type="InterPro" id="IPR036390">
    <property type="entry name" value="WH_DNA-bd_sf"/>
</dbReference>
<keyword evidence="2" id="KW-0238">DNA-binding</keyword>
<gene>
    <name evidence="5" type="ORF">FZD47_09965</name>
</gene>
<dbReference type="CDD" id="cd07377">
    <property type="entry name" value="WHTH_GntR"/>
    <property type="match status" value="1"/>
</dbReference>
<accession>A0A5D4SKU2</accession>
<comment type="caution">
    <text evidence="5">The sequence shown here is derived from an EMBL/GenBank/DDBJ whole genome shotgun (WGS) entry which is preliminary data.</text>
</comment>
<dbReference type="AlphaFoldDB" id="A0A5D4SKU2"/>
<dbReference type="RefSeq" id="WP_101549222.1">
    <property type="nucleotide sequence ID" value="NZ_JAWPEO010000002.1"/>
</dbReference>
<dbReference type="PRINTS" id="PR00035">
    <property type="entry name" value="HTHGNTR"/>
</dbReference>
<name>A0A5D4SKU2_9BACI</name>
<evidence type="ECO:0000313" key="6">
    <source>
        <dbReference type="Proteomes" id="UP000323732"/>
    </source>
</evidence>
<dbReference type="PANTHER" id="PTHR43537:SF5">
    <property type="entry name" value="UXU OPERON TRANSCRIPTIONAL REGULATOR"/>
    <property type="match status" value="1"/>
</dbReference>
<dbReference type="Gene3D" id="1.20.120.530">
    <property type="entry name" value="GntR ligand-binding domain-like"/>
    <property type="match status" value="1"/>
</dbReference>
<sequence length="242" mass="27591">MITPIERKKVSAQILDELKRMIKDKEFPADSKLPSENELAKMFGVSRSPIREALRVLEAGGLVESRQGGGSYVREVNLANMLDSVTFEMISIDQVYDLLEMRTVVETEAAAFAALRASSEEVEKIKDALDAFAAKMEDDQSIGSEADFQFHHEIVKASHNPFLLQSVESLRELYQRSLNFSLKQNIGRARKRKQVYEEHLKIYEAIMEGNDKAAAYFMKRHLINARIKLGDKRIEPLSEHME</sequence>
<evidence type="ECO:0000313" key="5">
    <source>
        <dbReference type="EMBL" id="TYS63830.1"/>
    </source>
</evidence>
<proteinExistence type="predicted"/>
<evidence type="ECO:0000256" key="2">
    <source>
        <dbReference type="ARBA" id="ARBA00023125"/>
    </source>
</evidence>
<keyword evidence="1" id="KW-0805">Transcription regulation</keyword>
<dbReference type="Pfam" id="PF07729">
    <property type="entry name" value="FCD"/>
    <property type="match status" value="1"/>
</dbReference>
<dbReference type="SMART" id="SM00895">
    <property type="entry name" value="FCD"/>
    <property type="match status" value="1"/>
</dbReference>
<dbReference type="Gene3D" id="1.10.10.10">
    <property type="entry name" value="Winged helix-like DNA-binding domain superfamily/Winged helix DNA-binding domain"/>
    <property type="match status" value="1"/>
</dbReference>
<protein>
    <submittedName>
        <fullName evidence="5">FadR family transcriptional regulator</fullName>
    </submittedName>
</protein>
<keyword evidence="3" id="KW-0804">Transcription</keyword>
<reference evidence="5 6" key="1">
    <citation type="submission" date="2019-08" db="EMBL/GenBank/DDBJ databases">
        <title>Bacillus genomes from the desert of Cuatro Cienegas, Coahuila.</title>
        <authorList>
            <person name="Olmedo-Alvarez G."/>
        </authorList>
    </citation>
    <scope>NUCLEOTIDE SEQUENCE [LARGE SCALE GENOMIC DNA]</scope>
    <source>
        <strain evidence="5 6">CH37_1T</strain>
    </source>
</reference>
<organism evidence="5 6">
    <name type="scientific">Bacillus infantis</name>
    <dbReference type="NCBI Taxonomy" id="324767"/>
    <lineage>
        <taxon>Bacteria</taxon>
        <taxon>Bacillati</taxon>
        <taxon>Bacillota</taxon>
        <taxon>Bacilli</taxon>
        <taxon>Bacillales</taxon>
        <taxon>Bacillaceae</taxon>
        <taxon>Bacillus</taxon>
    </lineage>
</organism>